<dbReference type="CDD" id="cd00009">
    <property type="entry name" value="AAA"/>
    <property type="match status" value="1"/>
</dbReference>
<dbReference type="InterPro" id="IPR030828">
    <property type="entry name" value="HTH_TyrR"/>
</dbReference>
<dbReference type="PANTHER" id="PTHR32071:SF57">
    <property type="entry name" value="C4-DICARBOXYLATE TRANSPORT TRANSCRIPTIONAL REGULATORY PROTEIN DCTD"/>
    <property type="match status" value="1"/>
</dbReference>
<dbReference type="PROSITE" id="PS00675">
    <property type="entry name" value="SIGMA54_INTERACT_1"/>
    <property type="match status" value="1"/>
</dbReference>
<dbReference type="Pfam" id="PF00158">
    <property type="entry name" value="Sigma54_activat"/>
    <property type="match status" value="1"/>
</dbReference>
<feature type="coiled-coil region" evidence="8">
    <location>
        <begin position="111"/>
        <end position="152"/>
    </location>
</feature>
<dbReference type="InterPro" id="IPR009057">
    <property type="entry name" value="Homeodomain-like_sf"/>
</dbReference>
<keyword evidence="2" id="KW-0058">Aromatic hydrocarbons catabolism</keyword>
<keyword evidence="1" id="KW-0547">Nucleotide-binding</keyword>
<dbReference type="Gene3D" id="1.10.8.60">
    <property type="match status" value="1"/>
</dbReference>
<dbReference type="PROSITE" id="PS50045">
    <property type="entry name" value="SIGMA54_INTERACT_4"/>
    <property type="match status" value="1"/>
</dbReference>
<comment type="caution">
    <text evidence="11">The sequence shown here is derived from an EMBL/GenBank/DDBJ whole genome shotgun (WGS) entry which is preliminary data.</text>
</comment>
<organism evidence="11 12">
    <name type="scientific">Effusibacillus lacus</name>
    <dbReference type="NCBI Taxonomy" id="1348429"/>
    <lineage>
        <taxon>Bacteria</taxon>
        <taxon>Bacillati</taxon>
        <taxon>Bacillota</taxon>
        <taxon>Bacilli</taxon>
        <taxon>Bacillales</taxon>
        <taxon>Alicyclobacillaceae</taxon>
        <taxon>Effusibacillus</taxon>
    </lineage>
</organism>
<dbReference type="SMART" id="SM00382">
    <property type="entry name" value="AAA"/>
    <property type="match status" value="1"/>
</dbReference>
<dbReference type="SUPFAM" id="SSF52540">
    <property type="entry name" value="P-loop containing nucleoside triphosphate hydrolases"/>
    <property type="match status" value="1"/>
</dbReference>
<dbReference type="InterPro" id="IPR058031">
    <property type="entry name" value="AAA_lid_NorR"/>
</dbReference>
<keyword evidence="8" id="KW-0175">Coiled coil</keyword>
<dbReference type="OrthoDB" id="9762199at2"/>
<dbReference type="Gene3D" id="1.10.10.60">
    <property type="entry name" value="Homeodomain-like"/>
    <property type="match status" value="1"/>
</dbReference>
<proteinExistence type="predicted"/>
<keyword evidence="5" id="KW-0238">DNA-binding</keyword>
<dbReference type="InterPro" id="IPR025943">
    <property type="entry name" value="Sigma_54_int_dom_ATP-bd_2"/>
</dbReference>
<evidence type="ECO:0000256" key="7">
    <source>
        <dbReference type="ARBA" id="ARBA00029500"/>
    </source>
</evidence>
<dbReference type="GO" id="GO:0005524">
    <property type="term" value="F:ATP binding"/>
    <property type="evidence" value="ECO:0007669"/>
    <property type="project" value="UniProtKB-KW"/>
</dbReference>
<dbReference type="RefSeq" id="WP_096180693.1">
    <property type="nucleotide sequence ID" value="NZ_BDUF01000011.1"/>
</dbReference>
<dbReference type="CDD" id="cd00130">
    <property type="entry name" value="PAS"/>
    <property type="match status" value="1"/>
</dbReference>
<dbReference type="FunFam" id="3.40.50.300:FF:000006">
    <property type="entry name" value="DNA-binding transcriptional regulator NtrC"/>
    <property type="match status" value="1"/>
</dbReference>
<dbReference type="InterPro" id="IPR003593">
    <property type="entry name" value="AAA+_ATPase"/>
</dbReference>
<evidence type="ECO:0000256" key="3">
    <source>
        <dbReference type="ARBA" id="ARBA00022840"/>
    </source>
</evidence>
<dbReference type="InterPro" id="IPR025662">
    <property type="entry name" value="Sigma_54_int_dom_ATP-bd_1"/>
</dbReference>
<dbReference type="InterPro" id="IPR035965">
    <property type="entry name" value="PAS-like_dom_sf"/>
</dbReference>
<keyword evidence="6" id="KW-0804">Transcription</keyword>
<evidence type="ECO:0000256" key="8">
    <source>
        <dbReference type="SAM" id="Coils"/>
    </source>
</evidence>
<dbReference type="SUPFAM" id="SSF46689">
    <property type="entry name" value="Homeodomain-like"/>
    <property type="match status" value="1"/>
</dbReference>
<feature type="domain" description="Sigma-54 factor interaction" evidence="9">
    <location>
        <begin position="152"/>
        <end position="381"/>
    </location>
</feature>
<dbReference type="PANTHER" id="PTHR32071">
    <property type="entry name" value="TRANSCRIPTIONAL REGULATORY PROTEIN"/>
    <property type="match status" value="1"/>
</dbReference>
<evidence type="ECO:0000259" key="10">
    <source>
        <dbReference type="PROSITE" id="PS50112"/>
    </source>
</evidence>
<evidence type="ECO:0000259" key="9">
    <source>
        <dbReference type="PROSITE" id="PS50045"/>
    </source>
</evidence>
<evidence type="ECO:0000313" key="12">
    <source>
        <dbReference type="Proteomes" id="UP000217785"/>
    </source>
</evidence>
<protein>
    <recommendedName>
        <fullName evidence="7">HTH-type transcriptional regulatory protein TyrR</fullName>
    </recommendedName>
</protein>
<gene>
    <name evidence="11" type="ORF">EFBL_0619</name>
</gene>
<keyword evidence="3" id="KW-0067">ATP-binding</keyword>
<accession>A0A292YKJ1</accession>
<dbReference type="GO" id="GO:0003677">
    <property type="term" value="F:DNA binding"/>
    <property type="evidence" value="ECO:0007669"/>
    <property type="project" value="UniProtKB-KW"/>
</dbReference>
<dbReference type="InterPro" id="IPR000014">
    <property type="entry name" value="PAS"/>
</dbReference>
<dbReference type="PROSITE" id="PS00676">
    <property type="entry name" value="SIGMA54_INTERACT_2"/>
    <property type="match status" value="1"/>
</dbReference>
<dbReference type="InterPro" id="IPR027417">
    <property type="entry name" value="P-loop_NTPase"/>
</dbReference>
<dbReference type="SMART" id="SM00091">
    <property type="entry name" value="PAS"/>
    <property type="match status" value="1"/>
</dbReference>
<dbReference type="Pfam" id="PF25601">
    <property type="entry name" value="AAA_lid_14"/>
    <property type="match status" value="1"/>
</dbReference>
<dbReference type="Gene3D" id="3.30.450.20">
    <property type="entry name" value="PAS domain"/>
    <property type="match status" value="1"/>
</dbReference>
<evidence type="ECO:0000256" key="6">
    <source>
        <dbReference type="ARBA" id="ARBA00023163"/>
    </source>
</evidence>
<evidence type="ECO:0000313" key="11">
    <source>
        <dbReference type="EMBL" id="GAX89005.1"/>
    </source>
</evidence>
<evidence type="ECO:0000256" key="5">
    <source>
        <dbReference type="ARBA" id="ARBA00023125"/>
    </source>
</evidence>
<feature type="domain" description="PAS" evidence="10">
    <location>
        <begin position="8"/>
        <end position="61"/>
    </location>
</feature>
<dbReference type="Gene3D" id="3.40.50.300">
    <property type="entry name" value="P-loop containing nucleotide triphosphate hydrolases"/>
    <property type="match status" value="1"/>
</dbReference>
<dbReference type="Proteomes" id="UP000217785">
    <property type="component" value="Unassembled WGS sequence"/>
</dbReference>
<keyword evidence="4" id="KW-0805">Transcription regulation</keyword>
<dbReference type="PROSITE" id="PS50112">
    <property type="entry name" value="PAS"/>
    <property type="match status" value="1"/>
</dbReference>
<sequence>MSYLKNQESDEFTQIINSSFDGIVIVDANGIILFQNPAYEKITGLKAKDCVGRHLQDLIDEGMIDQSVSLRVLQEQKPLTIVQKIITGKKVLVSGVPIMDTAGNIQKVMCNIRDLTTLNQLEKEIIELEKQNQRVNRELEELKEKQDAKNAIVAHDPKMKAVVERALRVAQINSAVLIQGESGVGKEGIVNLIHQYSNRNDKPLVRINCGAIPEQLLESELFGYESGSFTGASHKGKPGLFEVASKGTLFLDEIGEMPLQLQVKLLRVLQEYEITRIGGVKPIKVDVRIIAATNRNLDDMVAEGKFREDLYYRLNIIPIYVPPLRERKDDIIPLVYHFLNKIKHTYGVNRMFTRDALESFRQYDWPGNVRELQNLVERVSLMVNKPLISLTDIKKEVKTGLVQRPLNHTVDHVKKEFLPLKEQVEEFEQTLIKKALEQFPSIRQAAKALQIDQSTLLRKMQKYQIQKDAM</sequence>
<dbReference type="GO" id="GO:0006355">
    <property type="term" value="P:regulation of DNA-templated transcription"/>
    <property type="evidence" value="ECO:0007669"/>
    <property type="project" value="InterPro"/>
</dbReference>
<evidence type="ECO:0000256" key="1">
    <source>
        <dbReference type="ARBA" id="ARBA00022741"/>
    </source>
</evidence>
<dbReference type="InterPro" id="IPR013767">
    <property type="entry name" value="PAS_fold"/>
</dbReference>
<dbReference type="AlphaFoldDB" id="A0A292YKJ1"/>
<evidence type="ECO:0000256" key="4">
    <source>
        <dbReference type="ARBA" id="ARBA00023015"/>
    </source>
</evidence>
<keyword evidence="12" id="KW-1185">Reference proteome</keyword>
<name>A0A292YKJ1_9BACL</name>
<dbReference type="SUPFAM" id="SSF55785">
    <property type="entry name" value="PYP-like sensor domain (PAS domain)"/>
    <property type="match status" value="1"/>
</dbReference>
<dbReference type="Pfam" id="PF18024">
    <property type="entry name" value="HTH_50"/>
    <property type="match status" value="1"/>
</dbReference>
<dbReference type="InterPro" id="IPR002078">
    <property type="entry name" value="Sigma_54_int"/>
</dbReference>
<dbReference type="Pfam" id="PF00989">
    <property type="entry name" value="PAS"/>
    <property type="match status" value="1"/>
</dbReference>
<reference evidence="12" key="1">
    <citation type="submission" date="2017-07" db="EMBL/GenBank/DDBJ databases">
        <title>Draft genome sequence of Effusibacillus lacus strain skLN1.</title>
        <authorList>
            <person name="Watanabe M."/>
            <person name="Kojima H."/>
            <person name="Fukui M."/>
        </authorList>
    </citation>
    <scope>NUCLEOTIDE SEQUENCE [LARGE SCALE GENOMIC DNA]</scope>
    <source>
        <strain evidence="12">skLN1</strain>
    </source>
</reference>
<dbReference type="NCBIfam" id="TIGR00229">
    <property type="entry name" value="sensory_box"/>
    <property type="match status" value="1"/>
</dbReference>
<dbReference type="PROSITE" id="PS00688">
    <property type="entry name" value="SIGMA54_INTERACT_3"/>
    <property type="match status" value="1"/>
</dbReference>
<dbReference type="InterPro" id="IPR025944">
    <property type="entry name" value="Sigma_54_int_dom_CS"/>
</dbReference>
<evidence type="ECO:0000256" key="2">
    <source>
        <dbReference type="ARBA" id="ARBA00022797"/>
    </source>
</evidence>
<dbReference type="EMBL" id="BDUF01000011">
    <property type="protein sequence ID" value="GAX89005.1"/>
    <property type="molecule type" value="Genomic_DNA"/>
</dbReference>